<feature type="region of interest" description="Disordered" evidence="1">
    <location>
        <begin position="643"/>
        <end position="675"/>
    </location>
</feature>
<gene>
    <name evidence="2" type="ORF">D9757_011069</name>
</gene>
<protein>
    <submittedName>
        <fullName evidence="2">Uncharacterized protein</fullName>
    </submittedName>
</protein>
<feature type="region of interest" description="Disordered" evidence="1">
    <location>
        <begin position="152"/>
        <end position="185"/>
    </location>
</feature>
<feature type="compositionally biased region" description="Low complexity" evidence="1">
    <location>
        <begin position="613"/>
        <end position="629"/>
    </location>
</feature>
<feature type="compositionally biased region" description="Basic and acidic residues" evidence="1">
    <location>
        <begin position="658"/>
        <end position="673"/>
    </location>
</feature>
<keyword evidence="3" id="KW-1185">Reference proteome</keyword>
<accession>A0A8H5GQI7</accession>
<evidence type="ECO:0000256" key="1">
    <source>
        <dbReference type="SAM" id="MobiDB-lite"/>
    </source>
</evidence>
<evidence type="ECO:0000313" key="2">
    <source>
        <dbReference type="EMBL" id="KAF5369137.1"/>
    </source>
</evidence>
<dbReference type="InterPro" id="IPR046521">
    <property type="entry name" value="DUF6698"/>
</dbReference>
<comment type="caution">
    <text evidence="2">The sequence shown here is derived from an EMBL/GenBank/DDBJ whole genome shotgun (WGS) entry which is preliminary data.</text>
</comment>
<name>A0A8H5GQI7_9AGAR</name>
<reference evidence="2 3" key="1">
    <citation type="journal article" date="2020" name="ISME J.">
        <title>Uncovering the hidden diversity of litter-decomposition mechanisms in mushroom-forming fungi.</title>
        <authorList>
            <person name="Floudas D."/>
            <person name="Bentzer J."/>
            <person name="Ahren D."/>
            <person name="Johansson T."/>
            <person name="Persson P."/>
            <person name="Tunlid A."/>
        </authorList>
    </citation>
    <scope>NUCLEOTIDE SEQUENCE [LARGE SCALE GENOMIC DNA]</scope>
    <source>
        <strain evidence="2 3">CBS 406.79</strain>
    </source>
</reference>
<feature type="compositionally biased region" description="Basic residues" evidence="1">
    <location>
        <begin position="9"/>
        <end position="18"/>
    </location>
</feature>
<proteinExistence type="predicted"/>
<dbReference type="Proteomes" id="UP000518752">
    <property type="component" value="Unassembled WGS sequence"/>
</dbReference>
<feature type="compositionally biased region" description="Acidic residues" evidence="1">
    <location>
        <begin position="594"/>
        <end position="607"/>
    </location>
</feature>
<feature type="region of interest" description="Disordered" evidence="1">
    <location>
        <begin position="542"/>
        <end position="629"/>
    </location>
</feature>
<organism evidence="2 3">
    <name type="scientific">Collybiopsis confluens</name>
    <dbReference type="NCBI Taxonomy" id="2823264"/>
    <lineage>
        <taxon>Eukaryota</taxon>
        <taxon>Fungi</taxon>
        <taxon>Dikarya</taxon>
        <taxon>Basidiomycota</taxon>
        <taxon>Agaricomycotina</taxon>
        <taxon>Agaricomycetes</taxon>
        <taxon>Agaricomycetidae</taxon>
        <taxon>Agaricales</taxon>
        <taxon>Marasmiineae</taxon>
        <taxon>Omphalotaceae</taxon>
        <taxon>Collybiopsis</taxon>
    </lineage>
</organism>
<sequence>MPKSSIKTVSKRGTKRQPKSAWKSSSKKRKIDNSQPSSDKSVRNTIEPRMILYQALSASALPSPTGAITLNVGNHAVYPHGQTTLPFLGLELAPSSHQGLGSSVPQSDLLSNRLLGSVASALPSPSLGSSVPQSDLLSNRLLGSVVFLTKSKRKTKSKDEEEQEQSEEDSAHAESDNDNDNDNDPARKYQKIIELARFVPMMLHPQPSFYEIFQMGLEDAGLLEIPLCDLPSRDEERNQLRKFYNFFKNQLGNWFEDVLLEAVNEECVSDLISHMNTQVTDGISQDVRHLKDPILEYIEDTIDLPLVPLIKPGKKKAETRGFYHLQIARLLVPVTMLQTFDKDPKKFCQNYQERELEDGQISSTHLPAFFYDDLGDAASLDFRELFTGLLQGRLIVLTLVHIYLGADNAQKFRAYFMALRLGGSDCKKFRVKKTGKAYQKKITRVTFSMIAELVLQVRHSLSSCDDRRCEEGSVVKLDAYDAVMALANNPEYFNEDFLKNVEEFYAEIVGWMLPEEEKPRLQNDEDPHCGLSLISKLLALQKQAAEEERAEAEAAPGTDKGEDSSEDGSIEMVASSRCGSPPPPSSDAEAVDLFNDDEVPETEDETDPPPKNSSASSSHPSSSSKSSRSFSALGSSNVFAYKNASTSKPSSSSLRVAVPEKRAKLSQVEKDPLAESQRSIIPTKKGKAKITVANPIKQMITPPKKPFVPPIRLVKEKHLKLELAQLYQRICQFPKQIQITLNLSWYFSTLGNNQYPQPLWTAFWRFRMLSSALSIRYIITSHNLKYPLNFALNAIRSTDLAFINHSTRCSCVSTLNQFGLWAEAKLLSTVAAFEPAATKIAGSTTLLFAS</sequence>
<dbReference type="AlphaFoldDB" id="A0A8H5GQI7"/>
<evidence type="ECO:0000313" key="3">
    <source>
        <dbReference type="Proteomes" id="UP000518752"/>
    </source>
</evidence>
<dbReference type="Pfam" id="PF20414">
    <property type="entry name" value="DUF6698"/>
    <property type="match status" value="1"/>
</dbReference>
<dbReference type="EMBL" id="JAACJN010000130">
    <property type="protein sequence ID" value="KAF5369137.1"/>
    <property type="molecule type" value="Genomic_DNA"/>
</dbReference>
<feature type="region of interest" description="Disordered" evidence="1">
    <location>
        <begin position="1"/>
        <end position="44"/>
    </location>
</feature>
<dbReference type="OrthoDB" id="3059875at2759"/>